<feature type="region of interest" description="Disordered" evidence="1">
    <location>
        <begin position="432"/>
        <end position="451"/>
    </location>
</feature>
<dbReference type="PANTHER" id="PTHR19851">
    <property type="entry name" value="OS02G0203500 PROTEIN"/>
    <property type="match status" value="1"/>
</dbReference>
<feature type="region of interest" description="Disordered" evidence="1">
    <location>
        <begin position="307"/>
        <end position="350"/>
    </location>
</feature>
<dbReference type="AlphaFoldDB" id="E9B4Q8"/>
<accession>E9B4Q8</accession>
<evidence type="ECO:0000313" key="2">
    <source>
        <dbReference type="EMBL" id="CBZ30227.1"/>
    </source>
</evidence>
<organism evidence="2 3">
    <name type="scientific">Leishmania mexicana (strain MHOM/GT/2001/U1103)</name>
    <dbReference type="NCBI Taxonomy" id="929439"/>
    <lineage>
        <taxon>Eukaryota</taxon>
        <taxon>Discoba</taxon>
        <taxon>Euglenozoa</taxon>
        <taxon>Kinetoplastea</taxon>
        <taxon>Metakinetoplastina</taxon>
        <taxon>Trypanosomatida</taxon>
        <taxon>Trypanosomatidae</taxon>
        <taxon>Leishmaniinae</taxon>
        <taxon>Leishmania</taxon>
    </lineage>
</organism>
<evidence type="ECO:0000256" key="1">
    <source>
        <dbReference type="SAM" id="MobiDB-lite"/>
    </source>
</evidence>
<reference evidence="2 3" key="1">
    <citation type="journal article" date="2011" name="Genome Res.">
        <title>Chromosome and gene copy number variation allow major structural change between species and strains of Leishmania.</title>
        <authorList>
            <person name="Rogers M.B."/>
            <person name="Hilley J.D."/>
            <person name="Dickens N.J."/>
            <person name="Wilkes J."/>
            <person name="Bates P.A."/>
            <person name="Depledge D.P."/>
            <person name="Harris D."/>
            <person name="Her Y."/>
            <person name="Herzyk P."/>
            <person name="Imamura H."/>
            <person name="Otto T.D."/>
            <person name="Sanders M."/>
            <person name="Seeger K."/>
            <person name="Dujardin J.C."/>
            <person name="Berriman M."/>
            <person name="Smith D.F."/>
            <person name="Hertz-Fowler C."/>
            <person name="Mottram J.C."/>
        </authorList>
    </citation>
    <scope>NUCLEOTIDE SEQUENCE [LARGE SCALE GENOMIC DNA]</scope>
    <source>
        <strain evidence="2 3">MHOM/GT/2001/U1103</strain>
    </source>
</reference>
<proteinExistence type="predicted"/>
<evidence type="ECO:0008006" key="4">
    <source>
        <dbReference type="Google" id="ProtNLM"/>
    </source>
</evidence>
<dbReference type="EMBL" id="FR799586">
    <property type="protein sequence ID" value="CBZ30227.1"/>
    <property type="molecule type" value="Genomic_DNA"/>
</dbReference>
<dbReference type="PANTHER" id="PTHR19851:SF12">
    <property type="entry name" value="RNA-BINDING PROTEIN"/>
    <property type="match status" value="1"/>
</dbReference>
<evidence type="ECO:0000313" key="3">
    <source>
        <dbReference type="Proteomes" id="UP000007259"/>
    </source>
</evidence>
<dbReference type="RefSeq" id="XP_003878675.1">
    <property type="nucleotide sequence ID" value="XM_003878626.1"/>
</dbReference>
<protein>
    <recommendedName>
        <fullName evidence="4">C3H1-type domain-containing protein</fullName>
    </recommendedName>
</protein>
<feature type="compositionally biased region" description="Basic and acidic residues" evidence="1">
    <location>
        <begin position="516"/>
        <end position="525"/>
    </location>
</feature>
<dbReference type="KEGG" id="lmi:LMXM_33_0870"/>
<feature type="compositionally biased region" description="Basic residues" evidence="1">
    <location>
        <begin position="322"/>
        <end position="347"/>
    </location>
</feature>
<gene>
    <name evidence="2" type="ORF">LMXM_33_0870</name>
</gene>
<dbReference type="PhylomeDB" id="E9B4Q8"/>
<feature type="compositionally biased region" description="Acidic residues" evidence="1">
    <location>
        <begin position="476"/>
        <end position="503"/>
    </location>
</feature>
<dbReference type="GeneID" id="13452282"/>
<sequence>MHRISIVFHSLAAQFQRMPKEPQPSRPYAAPLSAPYAKPSGSLVPTASSSTAATAVARAVAANAAGGGAAPAAGGHRPARLTINNFSSFRARVKKLPPDANVKAALHTQLFQFPERVCFGCVKCRRDNVESDSVAIDLKNRIMLCAPCFTRIIRPRTYTPSRVVPFPSLLSWLNYKPSHVMEMSDDVLERPAEAVAPSGERMAASMLAGGDRATNLGKLPAIAMNIAAGGRSRGGDAAGGRRGGPTIDESLAQGSAGTPAGTHPCLRVWGVCQHGETCLFRNAPADLCVAYLMGLCRGRSTPIGGAPVGGGGGGRPNANRNNNRHGHGGQHQPHHKHSHHHSQGGRNARRDRGAITAGGALTCRLLHQEVYDLPDVSDPPPRERFEGDLEDKDGAWAAWVCRRRDSPNSAEWQLWHNGPLEQLFRTYVPARRRPVPRQPKKKKLEVAPAADASAAVAELVEEGERNVEGEEGAQTAEDELTTPLADEEDVMDDEEDGEEEGDGDAGANEGTVSEEAANKEVVGKEAEDEPAPAPAPAPATKLNLMDIMSALKGIKNDPQEKADDAEE</sequence>
<dbReference type="Proteomes" id="UP000007259">
    <property type="component" value="Chromosome 33"/>
</dbReference>
<keyword evidence="3" id="KW-1185">Reference proteome</keyword>
<dbReference type="OMA" id="KNRIMLC"/>
<feature type="compositionally biased region" description="Basic residues" evidence="1">
    <location>
        <begin position="432"/>
        <end position="443"/>
    </location>
</feature>
<dbReference type="VEuPathDB" id="TriTrypDB:LmxM.33.0870"/>
<feature type="region of interest" description="Disordered" evidence="1">
    <location>
        <begin position="230"/>
        <end position="259"/>
    </location>
</feature>
<dbReference type="OrthoDB" id="275256at2759"/>
<feature type="region of interest" description="Disordered" evidence="1">
    <location>
        <begin position="461"/>
        <end position="541"/>
    </location>
</feature>
<name>E9B4Q8_LEIMU</name>